<dbReference type="AlphaFoldDB" id="A0A919UD34"/>
<evidence type="ECO:0000313" key="2">
    <source>
        <dbReference type="Proteomes" id="UP000660611"/>
    </source>
</evidence>
<accession>A0A919UD34</accession>
<gene>
    <name evidence="1" type="ORF">Dsi01nite_054970</name>
</gene>
<dbReference type="EMBL" id="BONQ01000083">
    <property type="protein sequence ID" value="GIG47456.1"/>
    <property type="molecule type" value="Genomic_DNA"/>
</dbReference>
<protein>
    <submittedName>
        <fullName evidence="1">Uncharacterized protein</fullName>
    </submittedName>
</protein>
<name>A0A919UD34_9ACTN</name>
<reference evidence="1" key="1">
    <citation type="submission" date="2021-01" db="EMBL/GenBank/DDBJ databases">
        <title>Whole genome shotgun sequence of Dactylosporangium siamense NBRC 106093.</title>
        <authorList>
            <person name="Komaki H."/>
            <person name="Tamura T."/>
        </authorList>
    </citation>
    <scope>NUCLEOTIDE SEQUENCE</scope>
    <source>
        <strain evidence="1">NBRC 106093</strain>
    </source>
</reference>
<proteinExistence type="predicted"/>
<keyword evidence="2" id="KW-1185">Reference proteome</keyword>
<comment type="caution">
    <text evidence="1">The sequence shown here is derived from an EMBL/GenBank/DDBJ whole genome shotgun (WGS) entry which is preliminary data.</text>
</comment>
<sequence length="164" mass="17468">MLAVLLLALAGCNRMPDMAAKTVKYQVDYPQYQTLAELFAKADLVAEVTLAGKAEVRGATTTVPDVHTVFAATVGRIFKGEAPPVLEIKQGGGRYKGTEFIEAGSVSLRPSGHYLVFVELYPDAPASLLNPAQGQYRLENDGTVTPVDEAGLRFTLADLGRLGG</sequence>
<dbReference type="Proteomes" id="UP000660611">
    <property type="component" value="Unassembled WGS sequence"/>
</dbReference>
<organism evidence="1 2">
    <name type="scientific">Dactylosporangium siamense</name>
    <dbReference type="NCBI Taxonomy" id="685454"/>
    <lineage>
        <taxon>Bacteria</taxon>
        <taxon>Bacillati</taxon>
        <taxon>Actinomycetota</taxon>
        <taxon>Actinomycetes</taxon>
        <taxon>Micromonosporales</taxon>
        <taxon>Micromonosporaceae</taxon>
        <taxon>Dactylosporangium</taxon>
    </lineage>
</organism>
<dbReference type="RefSeq" id="WP_203849184.1">
    <property type="nucleotide sequence ID" value="NZ_BAAAVW010000018.1"/>
</dbReference>
<evidence type="ECO:0000313" key="1">
    <source>
        <dbReference type="EMBL" id="GIG47456.1"/>
    </source>
</evidence>